<feature type="domain" description="C2H2-type" evidence="8">
    <location>
        <begin position="82"/>
        <end position="109"/>
    </location>
</feature>
<feature type="domain" description="C2H2-type" evidence="8">
    <location>
        <begin position="132"/>
        <end position="159"/>
    </location>
</feature>
<dbReference type="EMBL" id="KB607544">
    <property type="protein sequence ID" value="EMP23838.1"/>
    <property type="molecule type" value="Genomic_DNA"/>
</dbReference>
<dbReference type="PANTHER" id="PTHR23226:SF416">
    <property type="entry name" value="FI01424P"/>
    <property type="match status" value="1"/>
</dbReference>
<dbReference type="AlphaFoldDB" id="M7AVR1"/>
<dbReference type="PANTHER" id="PTHR23226">
    <property type="entry name" value="ZINC FINGER AND SCAN DOMAIN-CONTAINING"/>
    <property type="match status" value="1"/>
</dbReference>
<dbReference type="Proteomes" id="UP000031443">
    <property type="component" value="Unassembled WGS sequence"/>
</dbReference>
<evidence type="ECO:0000256" key="7">
    <source>
        <dbReference type="PROSITE-ProRule" id="PRU00042"/>
    </source>
</evidence>
<dbReference type="GO" id="GO:0008270">
    <property type="term" value="F:zinc ion binding"/>
    <property type="evidence" value="ECO:0007669"/>
    <property type="project" value="UniProtKB-KW"/>
</dbReference>
<dbReference type="InterPro" id="IPR036236">
    <property type="entry name" value="Znf_C2H2_sf"/>
</dbReference>
<keyword evidence="3" id="KW-0677">Repeat</keyword>
<evidence type="ECO:0000256" key="4">
    <source>
        <dbReference type="ARBA" id="ARBA00022771"/>
    </source>
</evidence>
<keyword evidence="6" id="KW-0539">Nucleus</keyword>
<dbReference type="Gene3D" id="3.30.160.60">
    <property type="entry name" value="Classic Zinc Finger"/>
    <property type="match status" value="3"/>
</dbReference>
<evidence type="ECO:0000256" key="2">
    <source>
        <dbReference type="ARBA" id="ARBA00022723"/>
    </source>
</evidence>
<dbReference type="FunFam" id="3.30.160.60:FF:000038">
    <property type="entry name" value="Zinc finger protein 624"/>
    <property type="match status" value="1"/>
</dbReference>
<reference evidence="10" key="1">
    <citation type="journal article" date="2013" name="Nat. Genet.">
        <title>The draft genomes of soft-shell turtle and green sea turtle yield insights into the development and evolution of the turtle-specific body plan.</title>
        <authorList>
            <person name="Wang Z."/>
            <person name="Pascual-Anaya J."/>
            <person name="Zadissa A."/>
            <person name="Li W."/>
            <person name="Niimura Y."/>
            <person name="Huang Z."/>
            <person name="Li C."/>
            <person name="White S."/>
            <person name="Xiong Z."/>
            <person name="Fang D."/>
            <person name="Wang B."/>
            <person name="Ming Y."/>
            <person name="Chen Y."/>
            <person name="Zheng Y."/>
            <person name="Kuraku S."/>
            <person name="Pignatelli M."/>
            <person name="Herrero J."/>
            <person name="Beal K."/>
            <person name="Nozawa M."/>
            <person name="Li Q."/>
            <person name="Wang J."/>
            <person name="Zhang H."/>
            <person name="Yu L."/>
            <person name="Shigenobu S."/>
            <person name="Wang J."/>
            <person name="Liu J."/>
            <person name="Flicek P."/>
            <person name="Searle S."/>
            <person name="Wang J."/>
            <person name="Kuratani S."/>
            <person name="Yin Y."/>
            <person name="Aken B."/>
            <person name="Zhang G."/>
            <person name="Irie N."/>
        </authorList>
    </citation>
    <scope>NUCLEOTIDE SEQUENCE [LARGE SCALE GENOMIC DNA]</scope>
</reference>
<dbReference type="SUPFAM" id="SSF57667">
    <property type="entry name" value="beta-beta-alpha zinc fingers"/>
    <property type="match status" value="2"/>
</dbReference>
<dbReference type="GO" id="GO:0000981">
    <property type="term" value="F:DNA-binding transcription factor activity, RNA polymerase II-specific"/>
    <property type="evidence" value="ECO:0007669"/>
    <property type="project" value="TreeGrafter"/>
</dbReference>
<keyword evidence="4 7" id="KW-0863">Zinc-finger</keyword>
<evidence type="ECO:0000256" key="6">
    <source>
        <dbReference type="ARBA" id="ARBA00023242"/>
    </source>
</evidence>
<name>M7AVR1_CHEMY</name>
<dbReference type="GO" id="GO:0005634">
    <property type="term" value="C:nucleus"/>
    <property type="evidence" value="ECO:0007669"/>
    <property type="project" value="UniProtKB-SubCell"/>
</dbReference>
<organism evidence="9 10">
    <name type="scientific">Chelonia mydas</name>
    <name type="common">Green sea-turtle</name>
    <name type="synonym">Chelonia agassizi</name>
    <dbReference type="NCBI Taxonomy" id="8469"/>
    <lineage>
        <taxon>Eukaryota</taxon>
        <taxon>Metazoa</taxon>
        <taxon>Chordata</taxon>
        <taxon>Craniata</taxon>
        <taxon>Vertebrata</taxon>
        <taxon>Euteleostomi</taxon>
        <taxon>Archelosauria</taxon>
        <taxon>Testudinata</taxon>
        <taxon>Testudines</taxon>
        <taxon>Cryptodira</taxon>
        <taxon>Durocryptodira</taxon>
        <taxon>Americhelydia</taxon>
        <taxon>Chelonioidea</taxon>
        <taxon>Cheloniidae</taxon>
        <taxon>Chelonia</taxon>
    </lineage>
</organism>
<evidence type="ECO:0000313" key="9">
    <source>
        <dbReference type="EMBL" id="EMP23838.1"/>
    </source>
</evidence>
<evidence type="ECO:0000256" key="5">
    <source>
        <dbReference type="ARBA" id="ARBA00022833"/>
    </source>
</evidence>
<keyword evidence="10" id="KW-1185">Reference proteome</keyword>
<comment type="subcellular location">
    <subcellularLocation>
        <location evidence="1">Nucleus</location>
    </subcellularLocation>
</comment>
<dbReference type="InterPro" id="IPR013087">
    <property type="entry name" value="Znf_C2H2_type"/>
</dbReference>
<proteinExistence type="predicted"/>
<keyword evidence="5" id="KW-0862">Zinc</keyword>
<evidence type="ECO:0000313" key="10">
    <source>
        <dbReference type="Proteomes" id="UP000031443"/>
    </source>
</evidence>
<evidence type="ECO:0000259" key="8">
    <source>
        <dbReference type="PROSITE" id="PS50157"/>
    </source>
</evidence>
<evidence type="ECO:0000256" key="3">
    <source>
        <dbReference type="ARBA" id="ARBA00022737"/>
    </source>
</evidence>
<gene>
    <name evidence="9" type="ORF">UY3_19104</name>
</gene>
<accession>M7AVR1</accession>
<protein>
    <recommendedName>
        <fullName evidence="8">C2H2-type domain-containing protein</fullName>
    </recommendedName>
</protein>
<sequence>MRLLGRQARRKTLHVPLLWEELQLALPPGHPPAPLPMHQVREELWPEHCTDPAPGHLHGGAALRVRRVWGKLHEDKPDEKPYMCPCCGKSFSWLSHLAIHQRPYQCTKYGKSFGQSTAPIQHQGSYTGKRLYEYAECGENFIQSTVLIQHQGTHTFQGPFGI</sequence>
<evidence type="ECO:0000256" key="1">
    <source>
        <dbReference type="ARBA" id="ARBA00004123"/>
    </source>
</evidence>
<dbReference type="PROSITE" id="PS50157">
    <property type="entry name" value="ZINC_FINGER_C2H2_2"/>
    <property type="match status" value="2"/>
</dbReference>
<keyword evidence="2" id="KW-0479">Metal-binding</keyword>
<dbReference type="GO" id="GO:0000978">
    <property type="term" value="F:RNA polymerase II cis-regulatory region sequence-specific DNA binding"/>
    <property type="evidence" value="ECO:0007669"/>
    <property type="project" value="TreeGrafter"/>
</dbReference>